<dbReference type="Proteomes" id="UP001160148">
    <property type="component" value="Unassembled WGS sequence"/>
</dbReference>
<sequence>MDNNNTSIFATTSDESSYASTDITPPSQQEVYIFDLTEDDTSSADISLLDNKLPFAESEVTTPVIHDKRPNMNVTSSKLELAKKIISNGAQFSKKLQEIEKSQTDLPFLLLVRHGIVYQFPKNYDITTHQQLKKLII</sequence>
<dbReference type="Gene3D" id="3.40.30.10">
    <property type="entry name" value="Glutaredoxin"/>
    <property type="match status" value="1"/>
</dbReference>
<evidence type="ECO:0000313" key="2">
    <source>
        <dbReference type="EMBL" id="CAI6365256.1"/>
    </source>
</evidence>
<proteinExistence type="predicted"/>
<accession>A0AAV0XCI7</accession>
<protein>
    <submittedName>
        <fullName evidence="2">Uncharacterized protein</fullName>
    </submittedName>
</protein>
<organism evidence="2 3">
    <name type="scientific">Macrosiphum euphorbiae</name>
    <name type="common">potato aphid</name>
    <dbReference type="NCBI Taxonomy" id="13131"/>
    <lineage>
        <taxon>Eukaryota</taxon>
        <taxon>Metazoa</taxon>
        <taxon>Ecdysozoa</taxon>
        <taxon>Arthropoda</taxon>
        <taxon>Hexapoda</taxon>
        <taxon>Insecta</taxon>
        <taxon>Pterygota</taxon>
        <taxon>Neoptera</taxon>
        <taxon>Paraneoptera</taxon>
        <taxon>Hemiptera</taxon>
        <taxon>Sternorrhyncha</taxon>
        <taxon>Aphidomorpha</taxon>
        <taxon>Aphidoidea</taxon>
        <taxon>Aphididae</taxon>
        <taxon>Macrosiphini</taxon>
        <taxon>Macrosiphum</taxon>
    </lineage>
</organism>
<comment type="caution">
    <text evidence="2">The sequence shown here is derived from an EMBL/GenBank/DDBJ whole genome shotgun (WGS) entry which is preliminary data.</text>
</comment>
<dbReference type="EMBL" id="CARXXK010000004">
    <property type="protein sequence ID" value="CAI6365256.1"/>
    <property type="molecule type" value="Genomic_DNA"/>
</dbReference>
<name>A0AAV0XCI7_9HEMI</name>
<keyword evidence="3" id="KW-1185">Reference proteome</keyword>
<dbReference type="AlphaFoldDB" id="A0AAV0XCI7"/>
<evidence type="ECO:0000256" key="1">
    <source>
        <dbReference type="SAM" id="MobiDB-lite"/>
    </source>
</evidence>
<reference evidence="2 3" key="1">
    <citation type="submission" date="2023-01" db="EMBL/GenBank/DDBJ databases">
        <authorList>
            <person name="Whitehead M."/>
        </authorList>
    </citation>
    <scope>NUCLEOTIDE SEQUENCE [LARGE SCALE GENOMIC DNA]</scope>
</reference>
<gene>
    <name evidence="2" type="ORF">MEUPH1_LOCUS19992</name>
</gene>
<evidence type="ECO:0000313" key="3">
    <source>
        <dbReference type="Proteomes" id="UP001160148"/>
    </source>
</evidence>
<feature type="region of interest" description="Disordered" evidence="1">
    <location>
        <begin position="1"/>
        <end position="23"/>
    </location>
</feature>